<dbReference type="InterPro" id="IPR001138">
    <property type="entry name" value="Zn2Cys6_DnaBD"/>
</dbReference>
<dbReference type="PROSITE" id="PS00463">
    <property type="entry name" value="ZN2_CY6_FUNGAL_1"/>
    <property type="match status" value="1"/>
</dbReference>
<dbReference type="PANTHER" id="PTHR47256:SF1">
    <property type="entry name" value="ZN(II)2CYS6 TRANSCRIPTION FACTOR (EUROFUNG)"/>
    <property type="match status" value="1"/>
</dbReference>
<dbReference type="PANTHER" id="PTHR47256">
    <property type="entry name" value="ZN(II)2CYS6 TRANSCRIPTION FACTOR (EUROFUNG)-RELATED"/>
    <property type="match status" value="1"/>
</dbReference>
<dbReference type="EMBL" id="HG992983">
    <property type="protein sequence ID" value="CAE7194778.1"/>
    <property type="molecule type" value="Genomic_DNA"/>
</dbReference>
<proteinExistence type="predicted"/>
<dbReference type="SUPFAM" id="SSF57701">
    <property type="entry name" value="Zn2/Cys6 DNA-binding domain"/>
    <property type="match status" value="1"/>
</dbReference>
<protein>
    <submittedName>
        <fullName evidence="1">Zn</fullName>
    </submittedName>
</protein>
<dbReference type="GO" id="GO:0000981">
    <property type="term" value="F:DNA-binding transcription factor activity, RNA polymerase II-specific"/>
    <property type="evidence" value="ECO:0007669"/>
    <property type="project" value="InterPro"/>
</dbReference>
<dbReference type="AlphaFoldDB" id="A0A6S6W717"/>
<reference evidence="1" key="1">
    <citation type="submission" date="2021-02" db="EMBL/GenBank/DDBJ databases">
        <authorList>
            <person name="Syme A R."/>
            <person name="Syme A R."/>
            <person name="Moolhuijzen P."/>
        </authorList>
    </citation>
    <scope>NUCLEOTIDE SEQUENCE</scope>
    <source>
        <strain evidence="1">W1-1</strain>
    </source>
</reference>
<evidence type="ECO:0000313" key="1">
    <source>
        <dbReference type="EMBL" id="CAE7194778.1"/>
    </source>
</evidence>
<dbReference type="Proteomes" id="UP000472372">
    <property type="component" value="Chromosome 7"/>
</dbReference>
<dbReference type="CDD" id="cd00067">
    <property type="entry name" value="GAL4"/>
    <property type="match status" value="1"/>
</dbReference>
<sequence>MYTSGPCSLHIPSIPAAMRPLRPLLPSATRPRNEPLPLLPRERVASACDQCRVRKIKCNGKRPVCLECVRRSTPCHYAARSTETQGQALKRKYDALQSENEAYAELFNLIRTRPDDEAFEIIRRIKMGADARDILKHIKEADLLIQLNLRPQNRFRYTLPFKSTIPAHYSHSENLYYAPPSSESAPKPVNILSIDSLLDR</sequence>
<dbReference type="InterPro" id="IPR036864">
    <property type="entry name" value="Zn2-C6_fun-type_DNA-bd_sf"/>
</dbReference>
<organism evidence="1 2">
    <name type="scientific">Pyrenophora teres f. teres</name>
    <dbReference type="NCBI Taxonomy" id="97479"/>
    <lineage>
        <taxon>Eukaryota</taxon>
        <taxon>Fungi</taxon>
        <taxon>Dikarya</taxon>
        <taxon>Ascomycota</taxon>
        <taxon>Pezizomycotina</taxon>
        <taxon>Dothideomycetes</taxon>
        <taxon>Pleosporomycetidae</taxon>
        <taxon>Pleosporales</taxon>
        <taxon>Pleosporineae</taxon>
        <taxon>Pleosporaceae</taxon>
        <taxon>Pyrenophora</taxon>
    </lineage>
</organism>
<dbReference type="Gene3D" id="4.10.240.10">
    <property type="entry name" value="Zn(2)-C6 fungal-type DNA-binding domain"/>
    <property type="match status" value="1"/>
</dbReference>
<dbReference type="InterPro" id="IPR053187">
    <property type="entry name" value="Notoamide_regulator"/>
</dbReference>
<dbReference type="PROSITE" id="PS50048">
    <property type="entry name" value="ZN2_CY6_FUNGAL_2"/>
    <property type="match status" value="1"/>
</dbReference>
<name>A0A6S6W717_9PLEO</name>
<dbReference type="SMART" id="SM00066">
    <property type="entry name" value="GAL4"/>
    <property type="match status" value="1"/>
</dbReference>
<dbReference type="Pfam" id="PF00172">
    <property type="entry name" value="Zn_clus"/>
    <property type="match status" value="1"/>
</dbReference>
<dbReference type="GO" id="GO:0008270">
    <property type="term" value="F:zinc ion binding"/>
    <property type="evidence" value="ECO:0007669"/>
    <property type="project" value="InterPro"/>
</dbReference>
<evidence type="ECO:0000313" key="2">
    <source>
        <dbReference type="Proteomes" id="UP000472372"/>
    </source>
</evidence>
<accession>A0A6S6W717</accession>
<gene>
    <name evidence="1" type="ORF">PTTW11_08016</name>
</gene>